<feature type="region of interest" description="Disordered" evidence="3">
    <location>
        <begin position="78"/>
        <end position="158"/>
    </location>
</feature>
<feature type="compositionally biased region" description="Polar residues" evidence="3">
    <location>
        <begin position="229"/>
        <end position="277"/>
    </location>
</feature>
<gene>
    <name evidence="5" type="ORF">Pmani_003330</name>
</gene>
<dbReference type="CDD" id="cd17763">
    <property type="entry name" value="UP_hUPP-like"/>
    <property type="match status" value="1"/>
</dbReference>
<dbReference type="SUPFAM" id="SSF53167">
    <property type="entry name" value="Purine and uridine phosphorylases"/>
    <property type="match status" value="1"/>
</dbReference>
<dbReference type="PANTHER" id="PTHR43691:SF11">
    <property type="entry name" value="FI09636P-RELATED"/>
    <property type="match status" value="1"/>
</dbReference>
<feature type="region of interest" description="Disordered" evidence="3">
    <location>
        <begin position="218"/>
        <end position="315"/>
    </location>
</feature>
<feature type="binding site" evidence="2">
    <location>
        <position position="550"/>
    </location>
    <ligand>
        <name>phosphate</name>
        <dbReference type="ChEBI" id="CHEBI:43474"/>
    </ligand>
</feature>
<evidence type="ECO:0000259" key="4">
    <source>
        <dbReference type="Pfam" id="PF01048"/>
    </source>
</evidence>
<reference evidence="5" key="1">
    <citation type="submission" date="2023-11" db="EMBL/GenBank/DDBJ databases">
        <title>Genome assemblies of two species of porcelain crab, Petrolisthes cinctipes and Petrolisthes manimaculis (Anomura: Porcellanidae).</title>
        <authorList>
            <person name="Angst P."/>
        </authorList>
    </citation>
    <scope>NUCLEOTIDE SEQUENCE</scope>
    <source>
        <strain evidence="5">PB745_02</strain>
        <tissue evidence="5">Gill</tissue>
    </source>
</reference>
<feature type="binding site" evidence="2">
    <location>
        <position position="675"/>
    </location>
    <ligand>
        <name>substrate</name>
    </ligand>
</feature>
<feature type="binding site" evidence="2">
    <location>
        <position position="673"/>
    </location>
    <ligand>
        <name>substrate</name>
    </ligand>
</feature>
<feature type="compositionally biased region" description="Polar residues" evidence="3">
    <location>
        <begin position="284"/>
        <end position="315"/>
    </location>
</feature>
<dbReference type="Pfam" id="PF01048">
    <property type="entry name" value="PNP_UDP_1"/>
    <property type="match status" value="1"/>
</dbReference>
<feature type="domain" description="Nucleoside phosphorylase" evidence="4">
    <location>
        <begin position="509"/>
        <end position="760"/>
    </location>
</feature>
<feature type="compositionally biased region" description="Low complexity" evidence="3">
    <location>
        <begin position="83"/>
        <end position="150"/>
    </location>
</feature>
<dbReference type="EMBL" id="JAWZYT010000245">
    <property type="protein sequence ID" value="KAK4326117.1"/>
    <property type="molecule type" value="Genomic_DNA"/>
</dbReference>
<feature type="compositionally biased region" description="Polar residues" evidence="3">
    <location>
        <begin position="176"/>
        <end position="190"/>
    </location>
</feature>
<dbReference type="Proteomes" id="UP001292094">
    <property type="component" value="Unassembled WGS sequence"/>
</dbReference>
<proteinExistence type="inferred from homology"/>
<keyword evidence="6" id="KW-1185">Reference proteome</keyword>
<evidence type="ECO:0000313" key="6">
    <source>
        <dbReference type="Proteomes" id="UP001292094"/>
    </source>
</evidence>
<evidence type="ECO:0000256" key="3">
    <source>
        <dbReference type="SAM" id="MobiDB-lite"/>
    </source>
</evidence>
<dbReference type="GO" id="GO:0006218">
    <property type="term" value="P:uridine catabolic process"/>
    <property type="evidence" value="ECO:0007669"/>
    <property type="project" value="TreeGrafter"/>
</dbReference>
<evidence type="ECO:0000256" key="1">
    <source>
        <dbReference type="ARBA" id="ARBA00010456"/>
    </source>
</evidence>
<sequence>MGRSRCRRHSSGDDLVEIQNKLQNILPKYFHRPSNSKLHLDVYLYLEWLKTGIRILEERERNTGGMESVSVNMDALENNSTSQQQHQKQQKENQQQYQHEQKPQQQKQQQQQKENQQPNQQQYQQPQQQQQHTPSRRPLQPIQPKIPQPLGSSRSSEGICQKKVRFGWKPVILSRTRSSSRYHQANTRNTNRQHQHQHLHQQQLLSHYRPRAYKLHQGTNSRHIHHQQKTSQPLPTTHITQEKQQSLTTSHITQEEQQSLTASHLTQEKQPSQTTSHITEEKQQSLTTSHLTPSNPQQEQQPRPTSHPTLSDSWGRQSRVTLCKNKKPPSLHNTTACTLGTQSVVMSPVNLDSGSAIGGFTKLHAVYLEATQGINTERDGVCVVCEGDNTDHSCFPFTSGIKDPMWCQAFPPTQHTTQRHFATLGEFTPEGGTPPWTASSNLGLGTVLATWVQICGMSEKNDLEESDRFPDGTIKLRNPHIAQMDQDILYHLALGSGSHDLVEMFSDVRYVCMGGTPKRMEGFANFIMDEIGYKLPTGTTLLDISYLSYRYSMYKVGPVLCFSHGMGIPSVGILLHEVIKLMYHAKCKNPIFFRLGTCGGIGIEGGNLVISESAVDGLMQPYLELPVLGKMQRRPAILDKQLAHELKNLRFESDPFSVTVGKTMCTYDFYEGQGRLDGAFCDYSEEDKLEFLHKIHQDNIVNMEMESLCFAALCHHAGIKCAVVCVTLLNRLTGDQVSSSKELMGKWQEYPQMLVARYIKQQMGLPISCPQRTHPQAMKNKCVVTRDECSHQPTMMEGLERQHLSTVRIP</sequence>
<feature type="region of interest" description="Disordered" evidence="3">
    <location>
        <begin position="176"/>
        <end position="204"/>
    </location>
</feature>
<dbReference type="AlphaFoldDB" id="A0AAE1UJK5"/>
<dbReference type="Gene3D" id="3.40.50.1580">
    <property type="entry name" value="Nucleoside phosphorylase domain"/>
    <property type="match status" value="1"/>
</dbReference>
<organism evidence="5 6">
    <name type="scientific">Petrolisthes manimaculis</name>
    <dbReference type="NCBI Taxonomy" id="1843537"/>
    <lineage>
        <taxon>Eukaryota</taxon>
        <taxon>Metazoa</taxon>
        <taxon>Ecdysozoa</taxon>
        <taxon>Arthropoda</taxon>
        <taxon>Crustacea</taxon>
        <taxon>Multicrustacea</taxon>
        <taxon>Malacostraca</taxon>
        <taxon>Eumalacostraca</taxon>
        <taxon>Eucarida</taxon>
        <taxon>Decapoda</taxon>
        <taxon>Pleocyemata</taxon>
        <taxon>Anomura</taxon>
        <taxon>Galatheoidea</taxon>
        <taxon>Porcellanidae</taxon>
        <taxon>Petrolisthes</taxon>
    </lineage>
</organism>
<dbReference type="InterPro" id="IPR010059">
    <property type="entry name" value="Uridine_phosphorylase_euk"/>
</dbReference>
<evidence type="ECO:0000256" key="2">
    <source>
        <dbReference type="PIRSR" id="PIRSR610059-50"/>
    </source>
</evidence>
<evidence type="ECO:0000313" key="5">
    <source>
        <dbReference type="EMBL" id="KAK4326117.1"/>
    </source>
</evidence>
<dbReference type="GO" id="GO:0004850">
    <property type="term" value="F:uridine phosphorylase activity"/>
    <property type="evidence" value="ECO:0007669"/>
    <property type="project" value="InterPro"/>
</dbReference>
<protein>
    <recommendedName>
        <fullName evidence="4">Nucleoside phosphorylase domain-containing protein</fullName>
    </recommendedName>
</protein>
<dbReference type="PANTHER" id="PTHR43691">
    <property type="entry name" value="URIDINE PHOSPHORYLASE"/>
    <property type="match status" value="1"/>
</dbReference>
<comment type="similarity">
    <text evidence="1">Belongs to the PNP/UDP phosphorylase family.</text>
</comment>
<dbReference type="InterPro" id="IPR035994">
    <property type="entry name" value="Nucleoside_phosphorylase_sf"/>
</dbReference>
<dbReference type="GO" id="GO:0005829">
    <property type="term" value="C:cytosol"/>
    <property type="evidence" value="ECO:0007669"/>
    <property type="project" value="TreeGrafter"/>
</dbReference>
<feature type="binding site" evidence="2">
    <location>
        <begin position="594"/>
        <end position="597"/>
    </location>
    <ligand>
        <name>phosphate</name>
        <dbReference type="ChEBI" id="CHEBI:43474"/>
    </ligand>
</feature>
<dbReference type="GO" id="GO:0009166">
    <property type="term" value="P:nucleotide catabolic process"/>
    <property type="evidence" value="ECO:0007669"/>
    <property type="project" value="InterPro"/>
</dbReference>
<comment type="caution">
    <text evidence="5">The sequence shown here is derived from an EMBL/GenBank/DDBJ whole genome shotgun (WGS) entry which is preliminary data.</text>
</comment>
<accession>A0AAE1UJK5</accession>
<dbReference type="NCBIfam" id="TIGR01719">
    <property type="entry name" value="euk_UDPppase"/>
    <property type="match status" value="1"/>
</dbReference>
<name>A0AAE1UJK5_9EUCA</name>
<dbReference type="InterPro" id="IPR000845">
    <property type="entry name" value="Nucleoside_phosphorylase_d"/>
</dbReference>